<dbReference type="GO" id="GO:0005525">
    <property type="term" value="F:GTP binding"/>
    <property type="evidence" value="ECO:0007669"/>
    <property type="project" value="UniProtKB-KW"/>
</dbReference>
<comment type="similarity">
    <text evidence="3">Belongs to the TRAFAC class YlqF/YawG GTPase family. MTG1 subfamily.</text>
</comment>
<evidence type="ECO:0000313" key="6">
    <source>
        <dbReference type="EMBL" id="ACH93575.1"/>
    </source>
</evidence>
<dbReference type="InterPro" id="IPR027417">
    <property type="entry name" value="P-loop_NTPase"/>
</dbReference>
<dbReference type="PANTHER" id="PTHR45782">
    <property type="entry name" value="MITOCHONDRIAL RIBOSOME-ASSOCIATED GTPASE 1"/>
    <property type="match status" value="1"/>
</dbReference>
<feature type="binding site" evidence="4">
    <location>
        <begin position="137"/>
        <end position="142"/>
    </location>
    <ligand>
        <name>GTP</name>
        <dbReference type="ChEBI" id="CHEBI:37565"/>
    </ligand>
</feature>
<dbReference type="NCBIfam" id="TIGR03596">
    <property type="entry name" value="GTPase_YlqF"/>
    <property type="match status" value="1"/>
</dbReference>
<evidence type="ECO:0000256" key="1">
    <source>
        <dbReference type="ARBA" id="ARBA00022741"/>
    </source>
</evidence>
<name>B5RMI9_BORDL</name>
<keyword evidence="3" id="KW-0963">Cytoplasm</keyword>
<dbReference type="STRING" id="412419.BDU_646"/>
<proteinExistence type="inferred from homology"/>
<dbReference type="EMBL" id="CP000976">
    <property type="protein sequence ID" value="ACH93575.1"/>
    <property type="molecule type" value="Genomic_DNA"/>
</dbReference>
<dbReference type="KEGG" id="bdu:BDU_646"/>
<reference evidence="6 7" key="1">
    <citation type="journal article" date="2008" name="PLoS Genet.">
        <title>The genome of Borrelia recurrentis, the agent of deadly louse-borne relapsing fever, is a degraded subset of tick-borne Borrelia duttonii.</title>
        <authorList>
            <person name="Lescot M."/>
            <person name="Audic S."/>
            <person name="Robert C."/>
            <person name="Nguyen T.T."/>
            <person name="Blanc G."/>
            <person name="Cutler S.J."/>
            <person name="Wincker P."/>
            <person name="Couloux A."/>
            <person name="Claverie J.-M."/>
            <person name="Raoult D."/>
            <person name="Drancourt M."/>
        </authorList>
    </citation>
    <scope>NUCLEOTIDE SEQUENCE [LARGE SCALE GENOMIC DNA]</scope>
    <source>
        <strain evidence="6 7">Ly</strain>
    </source>
</reference>
<evidence type="ECO:0000256" key="2">
    <source>
        <dbReference type="ARBA" id="ARBA00023134"/>
    </source>
</evidence>
<dbReference type="OrthoDB" id="9779790at2"/>
<dbReference type="InterPro" id="IPR006073">
    <property type="entry name" value="GTP-bd"/>
</dbReference>
<keyword evidence="1 3" id="KW-0547">Nucleotide-binding</keyword>
<dbReference type="GO" id="GO:0005737">
    <property type="term" value="C:cytoplasm"/>
    <property type="evidence" value="ECO:0007669"/>
    <property type="project" value="UniProtKB-SubCell"/>
</dbReference>
<dbReference type="Gene3D" id="1.10.1580.10">
    <property type="match status" value="1"/>
</dbReference>
<gene>
    <name evidence="6" type="ordered locus">BDU_646</name>
</gene>
<dbReference type="InterPro" id="IPR019991">
    <property type="entry name" value="GTP-bd_ribosome_bgen"/>
</dbReference>
<accession>B5RMI9</accession>
<dbReference type="InterPro" id="IPR016478">
    <property type="entry name" value="GTPase_MTG1"/>
</dbReference>
<evidence type="ECO:0000256" key="4">
    <source>
        <dbReference type="PIRSR" id="PIRSR006230-1"/>
    </source>
</evidence>
<dbReference type="PIRSF" id="PIRSF006230">
    <property type="entry name" value="MG442"/>
    <property type="match status" value="1"/>
</dbReference>
<sequence length="291" mass="33424">MKLRYNLKMSNKINWFPGHMKRALELIQINIKKTNIVLEILDARAPFSSKNPLIETIIKNSNKDKIILLNKSDLVHEGEILKWKKYFETLGNNVLITNIYKKGIKKQIINNIKKIANIKKIKTYKEKIKVLVIGVPNVGKSSIINLLVGKKSTSVANKPGHTKNIQILKVNEDINLFDMPGILWHNLENQEIAKKLAILDMIKNEIIDNTELALYLLKEMHIKNKTKLIGKYNIISTDALKILEEFATIRGFINKKYGTDIESASKILIKEYREGKFGKIILDLRPDNSNK</sequence>
<dbReference type="GO" id="GO:0006412">
    <property type="term" value="P:translation"/>
    <property type="evidence" value="ECO:0007669"/>
    <property type="project" value="TreeGrafter"/>
</dbReference>
<comment type="subcellular location">
    <subcellularLocation>
        <location evidence="3">Cytoplasm</location>
    </subcellularLocation>
</comment>
<feature type="binding site" evidence="4">
    <location>
        <position position="181"/>
    </location>
    <ligand>
        <name>GTP</name>
        <dbReference type="ChEBI" id="CHEBI:37565"/>
    </ligand>
</feature>
<evidence type="ECO:0000256" key="3">
    <source>
        <dbReference type="PIRNR" id="PIRNR006230"/>
    </source>
</evidence>
<keyword evidence="7" id="KW-1185">Reference proteome</keyword>
<dbReference type="AlphaFoldDB" id="B5RMI9"/>
<dbReference type="Pfam" id="PF01926">
    <property type="entry name" value="MMR_HSR1"/>
    <property type="match status" value="1"/>
</dbReference>
<comment type="function">
    <text evidence="3">Required for a late step of 50S ribosomal subunit assembly. Has GTPase activity.</text>
</comment>
<dbReference type="eggNOG" id="COG1161">
    <property type="taxonomic scope" value="Bacteria"/>
</dbReference>
<dbReference type="GO" id="GO:0003924">
    <property type="term" value="F:GTPase activity"/>
    <property type="evidence" value="ECO:0007669"/>
    <property type="project" value="TreeGrafter"/>
</dbReference>
<dbReference type="CDD" id="cd01856">
    <property type="entry name" value="YlqF"/>
    <property type="match status" value="1"/>
</dbReference>
<dbReference type="Gene3D" id="3.40.50.300">
    <property type="entry name" value="P-loop containing nucleotide triphosphate hydrolases"/>
    <property type="match status" value="1"/>
</dbReference>
<dbReference type="SUPFAM" id="SSF52540">
    <property type="entry name" value="P-loop containing nucleoside triphosphate hydrolases"/>
    <property type="match status" value="1"/>
</dbReference>
<evidence type="ECO:0000259" key="5">
    <source>
        <dbReference type="PROSITE" id="PS51721"/>
    </source>
</evidence>
<dbReference type="InterPro" id="IPR023179">
    <property type="entry name" value="GTP-bd_ortho_bundle_sf"/>
</dbReference>
<evidence type="ECO:0000313" key="7">
    <source>
        <dbReference type="Proteomes" id="UP000000611"/>
    </source>
</evidence>
<keyword evidence="2 3" id="KW-0342">GTP-binding</keyword>
<dbReference type="PANTHER" id="PTHR45782:SF4">
    <property type="entry name" value="MITOCHONDRIAL RIBOSOME-ASSOCIATED GTPASE 1"/>
    <property type="match status" value="1"/>
</dbReference>
<dbReference type="Proteomes" id="UP000000611">
    <property type="component" value="Chromosome"/>
</dbReference>
<dbReference type="InterPro" id="IPR030378">
    <property type="entry name" value="G_CP_dom"/>
</dbReference>
<feature type="binding site" evidence="4">
    <location>
        <begin position="70"/>
        <end position="73"/>
    </location>
    <ligand>
        <name>GTP</name>
        <dbReference type="ChEBI" id="CHEBI:37565"/>
    </ligand>
</feature>
<feature type="domain" description="CP-type G" evidence="5">
    <location>
        <begin position="23"/>
        <end position="185"/>
    </location>
</feature>
<dbReference type="PROSITE" id="PS51721">
    <property type="entry name" value="G_CP"/>
    <property type="match status" value="1"/>
</dbReference>
<organism evidence="6 7">
    <name type="scientific">Borrelia duttonii (strain Ly)</name>
    <dbReference type="NCBI Taxonomy" id="412419"/>
    <lineage>
        <taxon>Bacteria</taxon>
        <taxon>Pseudomonadati</taxon>
        <taxon>Spirochaetota</taxon>
        <taxon>Spirochaetia</taxon>
        <taxon>Spirochaetales</taxon>
        <taxon>Borreliaceae</taxon>
        <taxon>Borrelia</taxon>
    </lineage>
</organism>
<protein>
    <recommendedName>
        <fullName evidence="3">Ribosome biogenesis GTPase A</fullName>
    </recommendedName>
</protein>
<dbReference type="HOGENOM" id="CLU_011106_1_0_12"/>